<reference evidence="2" key="1">
    <citation type="submission" date="2020-08" db="EMBL/GenBank/DDBJ databases">
        <title>Sequencing the genomes of 1000 actinobacteria strains.</title>
        <authorList>
            <person name="Klenk H.-P."/>
        </authorList>
    </citation>
    <scope>NUCLEOTIDE SEQUENCE</scope>
    <source>
        <strain evidence="2">DSM 20582</strain>
    </source>
</reference>
<protein>
    <submittedName>
        <fullName evidence="2">Uncharacterized protein</fullName>
    </submittedName>
</protein>
<sequence length="333" mass="35188">MRRSQWWLVLWALSTVVLVWMAGTSVGDWGGSPAEFMRVQFTNAPFITCPWFMGVGVLCGQMRWRAGLNQWDRRPPGARLRTCGNVLGGAAVIVVAAHATLLVLGLVAASYGALADGVAVPRVLADIVLNLPSVLAGTGLAVAVAVIGAAVGWAVSRLWIAPVMVVVTLILSIAASFVVGLGDRDDRLFAVPVDDLVCAGEAPRVCAHPSNVGYLDAGLRTIGEVYGASPYRDLLPGTVYLTDEPVGDRPETGADYPAQVQLMTHRGFTAPDSLNASAAWLNLLQSVGNACGPPLSPTRTEVTSIINDRDASPADIERNRARLASLLESCHGR</sequence>
<feature type="transmembrane region" description="Helical" evidence="1">
    <location>
        <begin position="43"/>
        <end position="64"/>
    </location>
</feature>
<dbReference type="Proteomes" id="UP000612712">
    <property type="component" value="Unassembled WGS sequence"/>
</dbReference>
<evidence type="ECO:0000313" key="2">
    <source>
        <dbReference type="EMBL" id="MBB3116129.1"/>
    </source>
</evidence>
<dbReference type="RefSeq" id="WP_125186269.1">
    <property type="nucleotide sequence ID" value="NZ_AENJ01000101.1"/>
</dbReference>
<keyword evidence="1" id="KW-0812">Transmembrane</keyword>
<evidence type="ECO:0000256" key="1">
    <source>
        <dbReference type="SAM" id="Phobius"/>
    </source>
</evidence>
<dbReference type="EMBL" id="JACHWT010000005">
    <property type="protein sequence ID" value="MBB3116129.1"/>
    <property type="molecule type" value="Genomic_DNA"/>
</dbReference>
<feature type="transmembrane region" description="Helical" evidence="1">
    <location>
        <begin position="85"/>
        <end position="114"/>
    </location>
</feature>
<feature type="transmembrane region" description="Helical" evidence="1">
    <location>
        <begin position="134"/>
        <end position="155"/>
    </location>
</feature>
<name>A0A8I0CMV0_9CORY</name>
<feature type="transmembrane region" description="Helical" evidence="1">
    <location>
        <begin position="162"/>
        <end position="182"/>
    </location>
</feature>
<proteinExistence type="predicted"/>
<accession>A0A8I0CMV0</accession>
<gene>
    <name evidence="2" type="ORF">FHU32_001356</name>
</gene>
<comment type="caution">
    <text evidence="2">The sequence shown here is derived from an EMBL/GenBank/DDBJ whole genome shotgun (WGS) entry which is preliminary data.</text>
</comment>
<organism evidence="2 3">
    <name type="scientific">Corynebacterium bovis DSM 20582 = CIP 54.80</name>
    <dbReference type="NCBI Taxonomy" id="927655"/>
    <lineage>
        <taxon>Bacteria</taxon>
        <taxon>Bacillati</taxon>
        <taxon>Actinomycetota</taxon>
        <taxon>Actinomycetes</taxon>
        <taxon>Mycobacteriales</taxon>
        <taxon>Corynebacteriaceae</taxon>
        <taxon>Corynebacterium</taxon>
    </lineage>
</organism>
<evidence type="ECO:0000313" key="3">
    <source>
        <dbReference type="Proteomes" id="UP000612712"/>
    </source>
</evidence>
<keyword evidence="1" id="KW-0472">Membrane</keyword>
<keyword evidence="1" id="KW-1133">Transmembrane helix</keyword>
<dbReference type="AlphaFoldDB" id="A0A8I0CMV0"/>